<evidence type="ECO:0000256" key="4">
    <source>
        <dbReference type="ARBA" id="ARBA00022989"/>
    </source>
</evidence>
<feature type="transmembrane region" description="Helical" evidence="7">
    <location>
        <begin position="233"/>
        <end position="255"/>
    </location>
</feature>
<evidence type="ECO:0000313" key="8">
    <source>
        <dbReference type="EMBL" id="KAJ1918874.1"/>
    </source>
</evidence>
<organism evidence="8 9">
    <name type="scientific">Mycoemilia scoparia</name>
    <dbReference type="NCBI Taxonomy" id="417184"/>
    <lineage>
        <taxon>Eukaryota</taxon>
        <taxon>Fungi</taxon>
        <taxon>Fungi incertae sedis</taxon>
        <taxon>Zoopagomycota</taxon>
        <taxon>Kickxellomycotina</taxon>
        <taxon>Kickxellomycetes</taxon>
        <taxon>Kickxellales</taxon>
        <taxon>Kickxellaceae</taxon>
        <taxon>Mycoemilia</taxon>
    </lineage>
</organism>
<dbReference type="GO" id="GO:0015297">
    <property type="term" value="F:antiporter activity"/>
    <property type="evidence" value="ECO:0007669"/>
    <property type="project" value="InterPro"/>
</dbReference>
<dbReference type="PANTHER" id="PTHR11206">
    <property type="entry name" value="MULTIDRUG RESISTANCE PROTEIN"/>
    <property type="match status" value="1"/>
</dbReference>
<feature type="transmembrane region" description="Helical" evidence="7">
    <location>
        <begin position="523"/>
        <end position="548"/>
    </location>
</feature>
<evidence type="ECO:0000256" key="3">
    <source>
        <dbReference type="ARBA" id="ARBA00022692"/>
    </source>
</evidence>
<keyword evidence="5 7" id="KW-0472">Membrane</keyword>
<evidence type="ECO:0000256" key="1">
    <source>
        <dbReference type="ARBA" id="ARBA00004141"/>
    </source>
</evidence>
<keyword evidence="9" id="KW-1185">Reference proteome</keyword>
<comment type="similarity">
    <text evidence="2">Belongs to the multi antimicrobial extrusion (MATE) (TC 2.A.66.1) family.</text>
</comment>
<dbReference type="GO" id="GO:0016020">
    <property type="term" value="C:membrane"/>
    <property type="evidence" value="ECO:0007669"/>
    <property type="project" value="UniProtKB-SubCell"/>
</dbReference>
<dbReference type="GO" id="GO:0042910">
    <property type="term" value="F:xenobiotic transmembrane transporter activity"/>
    <property type="evidence" value="ECO:0007669"/>
    <property type="project" value="InterPro"/>
</dbReference>
<evidence type="ECO:0000256" key="5">
    <source>
        <dbReference type="ARBA" id="ARBA00023136"/>
    </source>
</evidence>
<name>A0A9W7ZXU6_9FUNG</name>
<dbReference type="Pfam" id="PF01554">
    <property type="entry name" value="MatE"/>
    <property type="match status" value="2"/>
</dbReference>
<feature type="region of interest" description="Disordered" evidence="6">
    <location>
        <begin position="1"/>
        <end position="64"/>
    </location>
</feature>
<keyword evidence="3 7" id="KW-0812">Transmembrane</keyword>
<feature type="compositionally biased region" description="Low complexity" evidence="6">
    <location>
        <begin position="1"/>
        <end position="20"/>
    </location>
</feature>
<dbReference type="InterPro" id="IPR002528">
    <property type="entry name" value="MATE_fam"/>
</dbReference>
<feature type="transmembrane region" description="Helical" evidence="7">
    <location>
        <begin position="456"/>
        <end position="480"/>
    </location>
</feature>
<keyword evidence="4 7" id="KW-1133">Transmembrane helix</keyword>
<comment type="caution">
    <text evidence="8">The sequence shown here is derived from an EMBL/GenBank/DDBJ whole genome shotgun (WGS) entry which is preliminary data.</text>
</comment>
<dbReference type="CDD" id="cd13132">
    <property type="entry name" value="MATE_eukaryotic"/>
    <property type="match status" value="1"/>
</dbReference>
<evidence type="ECO:0000256" key="7">
    <source>
        <dbReference type="SAM" id="Phobius"/>
    </source>
</evidence>
<protein>
    <submittedName>
        <fullName evidence="8">Ethionine resistance protein</fullName>
    </submittedName>
</protein>
<dbReference type="Proteomes" id="UP001150538">
    <property type="component" value="Unassembled WGS sequence"/>
</dbReference>
<evidence type="ECO:0000313" key="9">
    <source>
        <dbReference type="Proteomes" id="UP001150538"/>
    </source>
</evidence>
<reference evidence="8" key="1">
    <citation type="submission" date="2022-07" db="EMBL/GenBank/DDBJ databases">
        <title>Phylogenomic reconstructions and comparative analyses of Kickxellomycotina fungi.</title>
        <authorList>
            <person name="Reynolds N.K."/>
            <person name="Stajich J.E."/>
            <person name="Barry K."/>
            <person name="Grigoriev I.V."/>
            <person name="Crous P."/>
            <person name="Smith M.E."/>
        </authorList>
    </citation>
    <scope>NUCLEOTIDE SEQUENCE</scope>
    <source>
        <strain evidence="8">NBRC 100468</strain>
    </source>
</reference>
<feature type="transmembrane region" description="Helical" evidence="7">
    <location>
        <begin position="158"/>
        <end position="178"/>
    </location>
</feature>
<feature type="transmembrane region" description="Helical" evidence="7">
    <location>
        <begin position="267"/>
        <end position="291"/>
    </location>
</feature>
<comment type="subcellular location">
    <subcellularLocation>
        <location evidence="1">Membrane</location>
        <topology evidence="1">Multi-pass membrane protein</topology>
    </subcellularLocation>
</comment>
<dbReference type="AlphaFoldDB" id="A0A9W7ZXU6"/>
<feature type="compositionally biased region" description="Basic and acidic residues" evidence="6">
    <location>
        <begin position="39"/>
        <end position="52"/>
    </location>
</feature>
<gene>
    <name evidence="8" type="primary">ERC1_2</name>
    <name evidence="8" type="ORF">H4219_002324</name>
</gene>
<dbReference type="OrthoDB" id="2126698at2759"/>
<feature type="transmembrane region" description="Helical" evidence="7">
    <location>
        <begin position="199"/>
        <end position="221"/>
    </location>
</feature>
<evidence type="ECO:0000256" key="2">
    <source>
        <dbReference type="ARBA" id="ARBA00010199"/>
    </source>
</evidence>
<sequence length="587" mass="63413">MTNLLFLSPSSSNSSGLSMYSEDHDIPPNLHHSVSNSQRSDDSRTTKQEAEAVKGSSFKGGGYSPFAPERDAFSPHIPFENSRLLLERTEIYTPDDRSLELGSHKKSGVFLLWWNEFWYLVNKTLPIMAGGILQSMMPFIEVISLGHLGKSELAGMGLAHILIVFSGYPLLFGVIGALETLGSQAFMGAAKHPFLTGIYLQRSILIGSVGFAILSLLWLNAQWALSLLQNDQAVLGFSSLYLRAYFSSFYILFLLDCVKQYLYAQGITYPIPFVQLIGCLATILGQWILVWNQSTSLGFVGIPISMGLGYLAMLASLCLYIYKTDAKRCWNGWSLLSLKGWDQVMQLAIPGSLMTLGSSGANELVSIGAAGLGTTSLAAQSILTTTLRIAIIPNSYIGIVASNRVGNLLGSQQAYQARMSAIAAQSATCIVALFGLFALTTFRVQWAAFFTNEPDVLATAVSLLPLVSVTMGCETFSTCLSGLLRGQGRQPLAACIKLTSFYLLAAPIGYYTCFKFDQGLSGLWIGLLCGHGLTAIAEGICIALTNWAHQVDNCKRRLNSSSNAGYGTISQPSTPPRALAESIAPIP</sequence>
<feature type="transmembrane region" description="Helical" evidence="7">
    <location>
        <begin position="492"/>
        <end position="511"/>
    </location>
</feature>
<dbReference type="EMBL" id="JANBPU010000036">
    <property type="protein sequence ID" value="KAJ1918874.1"/>
    <property type="molecule type" value="Genomic_DNA"/>
</dbReference>
<proteinExistence type="inferred from homology"/>
<dbReference type="InterPro" id="IPR045069">
    <property type="entry name" value="MATE_euk"/>
</dbReference>
<feature type="transmembrane region" description="Helical" evidence="7">
    <location>
        <begin position="297"/>
        <end position="322"/>
    </location>
</feature>
<accession>A0A9W7ZXU6</accession>
<dbReference type="NCBIfam" id="TIGR00797">
    <property type="entry name" value="matE"/>
    <property type="match status" value="1"/>
</dbReference>
<feature type="transmembrane region" description="Helical" evidence="7">
    <location>
        <begin position="422"/>
        <end position="444"/>
    </location>
</feature>
<dbReference type="GO" id="GO:1990961">
    <property type="term" value="P:xenobiotic detoxification by transmembrane export across the plasma membrane"/>
    <property type="evidence" value="ECO:0007669"/>
    <property type="project" value="InterPro"/>
</dbReference>
<evidence type="ECO:0000256" key="6">
    <source>
        <dbReference type="SAM" id="MobiDB-lite"/>
    </source>
</evidence>